<evidence type="ECO:0000313" key="3">
    <source>
        <dbReference type="EMBL" id="KAK8841571.1"/>
    </source>
</evidence>
<dbReference type="EMBL" id="JAPFFF010000041">
    <property type="protein sequence ID" value="KAK8841571.1"/>
    <property type="molecule type" value="Genomic_DNA"/>
</dbReference>
<sequence>MEPFDSSKWIVDPSDFEADPERKEKNRDGSCGVIHFCIQKNTNRKCVKKQTQQKLTVTIVRKHFDREVKILAKYNHPAIVPFIGYYEKKFGYIYLELMENGSLERVIEENNKENDKILDLTQKLIIAYGVAAALEFLHSSNVLHRDLKPLNILVNSKFQPFVTDFDLSKEYNPNMSIYLTIQGSTVPYMSPEFFEDTANASNTKYIDIYAYGVTIYKLITGLQPFDGLRQSQITAAVLAGRRPNIPDYIPEEWKNLITDCWDNNPEKRPPFSDICDMLESDKFLTPQIDKKRFNEYKNIIKPKRPVRQANEARTSPVCKLDEPILPTSPKLGPLSEPNNKSPISLTSDEAKNSPQPSDQPITVNPELEKLRIEARGGNYQTQLNLANALFQGTFGPPDYEEAKIHFLSVANIPDRNMKYLYVEGEYGFSKCLVKLGKFEEAKTYLTIHPIAHGNYEASYLLAEMMYNKQVTAKPGEMAFFYKKAADAGNADAIVKYATLCLEGKVLRKNEREANKYLEIGSNLGIPEMMHKWGIQLEFGRGINKDVENGMFLLKRAAEFGCVDAQFDYAMHLFNGLNIEKDTDSALNFFKIASANGHQKAMLYYFLLEDVHDDDHATDMKTASECLEKCFMAGNIPDAFAIKGQLLQRQGQITKSIEVLEKGAEKGSLLALLELGRIYLEDEEDEKAADCFEKAAKKCHSMKSEELVFKEPIRYKVFHCDRCNKDVCEACARHCHKEHDVKYKSEDFGFVCNCSGC</sequence>
<dbReference type="SUPFAM" id="SSF81901">
    <property type="entry name" value="HCP-like"/>
    <property type="match status" value="3"/>
</dbReference>
<dbReference type="CDD" id="cd19671">
    <property type="entry name" value="UBR-box_UBR4_5_6_7"/>
    <property type="match status" value="1"/>
</dbReference>
<dbReference type="InterPro" id="IPR011990">
    <property type="entry name" value="TPR-like_helical_dom_sf"/>
</dbReference>
<organism evidence="3 4">
    <name type="scientific">Tritrichomonas musculus</name>
    <dbReference type="NCBI Taxonomy" id="1915356"/>
    <lineage>
        <taxon>Eukaryota</taxon>
        <taxon>Metamonada</taxon>
        <taxon>Parabasalia</taxon>
        <taxon>Tritrichomonadida</taxon>
        <taxon>Tritrichomonadidae</taxon>
        <taxon>Tritrichomonas</taxon>
    </lineage>
</organism>
<dbReference type="PANTHER" id="PTHR23257">
    <property type="entry name" value="SERINE-THREONINE PROTEIN KINASE"/>
    <property type="match status" value="1"/>
</dbReference>
<feature type="domain" description="Protein kinase" evidence="2">
    <location>
        <begin position="20"/>
        <end position="284"/>
    </location>
</feature>
<feature type="compositionally biased region" description="Polar residues" evidence="1">
    <location>
        <begin position="336"/>
        <end position="362"/>
    </location>
</feature>
<protein>
    <recommendedName>
        <fullName evidence="2">Protein kinase domain-containing protein</fullName>
    </recommendedName>
</protein>
<feature type="region of interest" description="Disordered" evidence="1">
    <location>
        <begin position="320"/>
        <end position="363"/>
    </location>
</feature>
<dbReference type="SUPFAM" id="SSF56112">
    <property type="entry name" value="Protein kinase-like (PK-like)"/>
    <property type="match status" value="1"/>
</dbReference>
<dbReference type="InterPro" id="IPR050167">
    <property type="entry name" value="Ser_Thr_protein_kinase"/>
</dbReference>
<dbReference type="InterPro" id="IPR000719">
    <property type="entry name" value="Prot_kinase_dom"/>
</dbReference>
<dbReference type="InterPro" id="IPR008271">
    <property type="entry name" value="Ser/Thr_kinase_AS"/>
</dbReference>
<evidence type="ECO:0000313" key="4">
    <source>
        <dbReference type="Proteomes" id="UP001470230"/>
    </source>
</evidence>
<dbReference type="SMART" id="SM00220">
    <property type="entry name" value="S_TKc"/>
    <property type="match status" value="1"/>
</dbReference>
<accession>A0ABR2H5Y0</accession>
<dbReference type="SMART" id="SM00671">
    <property type="entry name" value="SEL1"/>
    <property type="match status" value="6"/>
</dbReference>
<evidence type="ECO:0000256" key="1">
    <source>
        <dbReference type="SAM" id="MobiDB-lite"/>
    </source>
</evidence>
<dbReference type="Pfam" id="PF00069">
    <property type="entry name" value="Pkinase"/>
    <property type="match status" value="1"/>
</dbReference>
<reference evidence="3 4" key="1">
    <citation type="submission" date="2024-04" db="EMBL/GenBank/DDBJ databases">
        <title>Tritrichomonas musculus Genome.</title>
        <authorList>
            <person name="Alves-Ferreira E."/>
            <person name="Grigg M."/>
            <person name="Lorenzi H."/>
            <person name="Galac M."/>
        </authorList>
    </citation>
    <scope>NUCLEOTIDE SEQUENCE [LARGE SCALE GENOMIC DNA]</scope>
    <source>
        <strain evidence="3 4">EAF2021</strain>
    </source>
</reference>
<dbReference type="InterPro" id="IPR006597">
    <property type="entry name" value="Sel1-like"/>
</dbReference>
<dbReference type="PRINTS" id="PR00109">
    <property type="entry name" value="TYRKINASE"/>
</dbReference>
<dbReference type="PANTHER" id="PTHR23257:SF958">
    <property type="entry name" value="SERINE_THREONINE-PROTEIN KINASE WNK4"/>
    <property type="match status" value="1"/>
</dbReference>
<comment type="caution">
    <text evidence="3">The sequence shown here is derived from an EMBL/GenBank/DDBJ whole genome shotgun (WGS) entry which is preliminary data.</text>
</comment>
<evidence type="ECO:0000259" key="2">
    <source>
        <dbReference type="PROSITE" id="PS50011"/>
    </source>
</evidence>
<dbReference type="Gene3D" id="1.25.40.10">
    <property type="entry name" value="Tetratricopeptide repeat domain"/>
    <property type="match status" value="1"/>
</dbReference>
<dbReference type="PROSITE" id="PS00108">
    <property type="entry name" value="PROTEIN_KINASE_ST"/>
    <property type="match status" value="1"/>
</dbReference>
<keyword evidence="4" id="KW-1185">Reference proteome</keyword>
<dbReference type="InterPro" id="IPR001245">
    <property type="entry name" value="Ser-Thr/Tyr_kinase_cat_dom"/>
</dbReference>
<dbReference type="Proteomes" id="UP001470230">
    <property type="component" value="Unassembled WGS sequence"/>
</dbReference>
<proteinExistence type="predicted"/>
<dbReference type="Pfam" id="PF08238">
    <property type="entry name" value="Sel1"/>
    <property type="match status" value="6"/>
</dbReference>
<gene>
    <name evidence="3" type="ORF">M9Y10_027195</name>
</gene>
<dbReference type="Gene3D" id="1.10.510.10">
    <property type="entry name" value="Transferase(Phosphotransferase) domain 1"/>
    <property type="match status" value="1"/>
</dbReference>
<name>A0ABR2H5Y0_9EUKA</name>
<dbReference type="InterPro" id="IPR011009">
    <property type="entry name" value="Kinase-like_dom_sf"/>
</dbReference>
<dbReference type="PROSITE" id="PS50011">
    <property type="entry name" value="PROTEIN_KINASE_DOM"/>
    <property type="match status" value="1"/>
</dbReference>